<proteinExistence type="evidence at transcript level"/>
<evidence type="ECO:0000313" key="1">
    <source>
        <dbReference type="EMBL" id="ACG38432.1"/>
    </source>
</evidence>
<name>B6TMU9_MAIZE</name>
<reference evidence="1" key="1">
    <citation type="journal article" date="2009" name="Plant Mol. Biol.">
        <title>Insights into corn genes derived from large-scale cDNA sequencing.</title>
        <authorList>
            <person name="Alexandrov N.N."/>
            <person name="Brover V.V."/>
            <person name="Freidin S."/>
            <person name="Troukhan M.E."/>
            <person name="Tatarinova T.V."/>
            <person name="Zhang H."/>
            <person name="Swaller T.J."/>
            <person name="Lu Y.P."/>
            <person name="Bouck J."/>
            <person name="Flavell R.B."/>
            <person name="Feldmann K.A."/>
        </authorList>
    </citation>
    <scope>NUCLEOTIDE SEQUENCE</scope>
</reference>
<sequence length="33" mass="3812">MLRCVRERSRSSSPSQLWVAGPLSPYNVIIYFV</sequence>
<dbReference type="AlphaFoldDB" id="B6TMU9"/>
<dbReference type="EMBL" id="EU966314">
    <property type="protein sequence ID" value="ACG38432.1"/>
    <property type="molecule type" value="mRNA"/>
</dbReference>
<accession>B6TMU9</accession>
<organism evidence="1">
    <name type="scientific">Zea mays</name>
    <name type="common">Maize</name>
    <dbReference type="NCBI Taxonomy" id="4577"/>
    <lineage>
        <taxon>Eukaryota</taxon>
        <taxon>Viridiplantae</taxon>
        <taxon>Streptophyta</taxon>
        <taxon>Embryophyta</taxon>
        <taxon>Tracheophyta</taxon>
        <taxon>Spermatophyta</taxon>
        <taxon>Magnoliopsida</taxon>
        <taxon>Liliopsida</taxon>
        <taxon>Poales</taxon>
        <taxon>Poaceae</taxon>
        <taxon>PACMAD clade</taxon>
        <taxon>Panicoideae</taxon>
        <taxon>Andropogonodae</taxon>
        <taxon>Andropogoneae</taxon>
        <taxon>Tripsacinae</taxon>
        <taxon>Zea</taxon>
    </lineage>
</organism>
<protein>
    <submittedName>
        <fullName evidence="1">Uncharacterized protein</fullName>
    </submittedName>
</protein>